<dbReference type="PANTHER" id="PTHR31585">
    <property type="entry name" value="FOLATE-BIOPTERIN TRANSPORTER 1, CHLOROPLASTIC"/>
    <property type="match status" value="1"/>
</dbReference>
<dbReference type="OrthoDB" id="754047at2759"/>
<name>F0YEU3_AURAN</name>
<organism evidence="11">
    <name type="scientific">Aureococcus anophagefferens</name>
    <name type="common">Harmful bloom alga</name>
    <dbReference type="NCBI Taxonomy" id="44056"/>
    <lineage>
        <taxon>Eukaryota</taxon>
        <taxon>Sar</taxon>
        <taxon>Stramenopiles</taxon>
        <taxon>Ochrophyta</taxon>
        <taxon>Pelagophyceae</taxon>
        <taxon>Pelagomonadales</taxon>
        <taxon>Pelagomonadaceae</taxon>
        <taxon>Aureococcus</taxon>
    </lineage>
</organism>
<dbReference type="Gene3D" id="1.20.1250.20">
    <property type="entry name" value="MFS general substrate transporter like domains"/>
    <property type="match status" value="1"/>
</dbReference>
<feature type="region of interest" description="Disordered" evidence="7">
    <location>
        <begin position="1552"/>
        <end position="1610"/>
    </location>
</feature>
<sequence length="1706" mass="185868">MAPEKGKFPSAADRYKIVNAIGADDLRKKELQERKERERDALLERLREERANPTPVEEAPAERPKQVYLAYKQNGGDADDGSRLTIKLTIPPAWLDKPCAKLARVKAFAKSYNANPKRDAIDPMAAHLAGAGRRGKRARRADGVLFAPRELIRDVVGVDMETLFVVDPTKLDSRSTIKAVSLHYKVEIERGRGVLCFPPRGPSGVVVKSSPLAANRDGSKPFTFGVKGKWCCVEVEVVKDRWLKLSRNEVLSYKGTHTYEAIAEARGGEEFVECWMPAAHLKPVIVNPLVDDNASLVPVAEARARKSRSGQWSGAGSGPAPAAAAVGSGPAPAAARGSGPAPAAAAMSRIGGKSPASLSGALRRQQPAAPTWSPARLASVLQRWRSRDGEASPLLQSPRSRARSFDAVASPDARASPASLRKLVAAAKPGAGAAARDGARAAREGRLRFGLYAQYFAVGVVYGGLPSTMYGFFLGYLNVEAYVYATASTIVALPWSFKFLFGAVNDCVPIGGERRRPYIVLGWVVCALSLWALAATPLPEPYWCVGDGAYVTEIATARGVKAAEPCNPAAAVAGAPFAFWMMVASFGYCVSDVAADGLTVTLARRESPERRGHTQTSVYLVRSVGNIAAVAFVGLAMNGWMYNGSFDRGLSLNGVAAAFAAVATAMVPVSFCYVREPRAEPRALPVEATPNLTARVKATVTFSQYRRSVWSLLRSKAMFYCVLYQFLTPLVGSIFTTAGPEVKQEWAGVKALQNATFSLVGLVLFTFGLLLVKRRLLHKSWRCMVLVTSVFLNVVDMPFSFCTIYGVVRNQYFYLGEAVLTEIPAAINFVVSTFVIVEMADGGDEGIVYGLLTTTYNIGTPFAQAISNQLFGLFTPSLSLRDNYVEDSARFRDVVALSFVVSYGFTFLSCLTLPLLPDQKAEAQERKATWERRDRYAWFSVILVAVGIVYSRLLGLAVARVAAEWCGAGDQLGDGWCATTDAALRRPFERPMPRGSPNWTAAERDAVRAWLDGPDDRVGDLDLPRVFVYPFPPAFADMRAVLSAVPGVKKLPPNASYFDFAGGLMGENRRNETWSARDSHGSARNIHGSEWRPSAAGVGRYKAATAGAPCDESIPGSCVHAGFSQHALGLTIHRSLFENYPNRVDDPKEADLFFIPDHFIDTTLQRQKLTREQWCRAVGPIWRDHLRTFHDGATSYLRRNGRRDHFFVVGRAWHLAGDRKKKDQLRQLEQYGALEDCAYRWSGFRGAQRLVLESQYDFNRLCASVHPLPYQSFLPYASSKTWGDAWFGAGDRRWLASGFFSVWDKDALTDPSGAREAFHDACDAWDACRLSLPAAGYYEAAYRNSTFALQPCGHSAVRKGIVDSLLAGAIPVLSSSEPRSHSYVSAKDQRDVWPWNWPSQGATSIILDVRELPRLAEILSRVDSEQVALMRRAISRVAAGLAWPLFPDAAVGDPDRRPNALDLAMHHLHVAVRASATDDAKGRCREYAEAALEGEGDGFALYEKQQALVDAFAESLAATKSAAIMATKPSSQRSWDGGFGAKSRSAYASYLSSSPNRASRMGDESRAQTPVGAKQAKPRPSCGSTSPRGVPPKAGRGSNGTMRNPRKTCRPEITVALGRMPTVKTSAPAHVVDASPLPPADDTAQHAPARMIAAPEIWRGEFWTAPAVFAPPIVEQTLDTLSSMAMMTIWCQPKQARCVLRKVGSR</sequence>
<dbReference type="KEGG" id="aaf:AURANDRAFT_65688"/>
<feature type="transmembrane region" description="Helical" evidence="8">
    <location>
        <begin position="936"/>
        <end position="958"/>
    </location>
</feature>
<dbReference type="InterPro" id="IPR040911">
    <property type="entry name" value="Exostosin_GT47"/>
</dbReference>
<dbReference type="Pfam" id="PF03092">
    <property type="entry name" value="BT1"/>
    <property type="match status" value="2"/>
</dbReference>
<feature type="transmembrane region" description="Helical" evidence="8">
    <location>
        <begin position="455"/>
        <end position="476"/>
    </location>
</feature>
<feature type="transmembrane region" description="Helical" evidence="8">
    <location>
        <begin position="894"/>
        <end position="916"/>
    </location>
</feature>
<evidence type="ECO:0000256" key="4">
    <source>
        <dbReference type="ARBA" id="ARBA00022692"/>
    </source>
</evidence>
<keyword evidence="6 8" id="KW-0472">Membrane</keyword>
<protein>
    <recommendedName>
        <fullName evidence="9">Exostosin GT47 domain-containing protein</fullName>
    </recommendedName>
</protein>
<evidence type="ECO:0000256" key="8">
    <source>
        <dbReference type="SAM" id="Phobius"/>
    </source>
</evidence>
<gene>
    <name evidence="10" type="ORF">AURANDRAFT_65688</name>
</gene>
<evidence type="ECO:0000313" key="11">
    <source>
        <dbReference type="Proteomes" id="UP000002729"/>
    </source>
</evidence>
<comment type="subcellular location">
    <subcellularLocation>
        <location evidence="1">Membrane</location>
        <topology evidence="1">Multi-pass membrane protein</topology>
    </subcellularLocation>
</comment>
<comment type="similarity">
    <text evidence="2">Belongs to the major facilitator superfamily. Folate-biopterin transporter (TC 2.A.71) family.</text>
</comment>
<evidence type="ECO:0000256" key="3">
    <source>
        <dbReference type="ARBA" id="ARBA00022448"/>
    </source>
</evidence>
<dbReference type="GO" id="GO:0016020">
    <property type="term" value="C:membrane"/>
    <property type="evidence" value="ECO:0007669"/>
    <property type="project" value="UniProtKB-SubCell"/>
</dbReference>
<keyword evidence="3" id="KW-0813">Transport</keyword>
<evidence type="ECO:0000256" key="1">
    <source>
        <dbReference type="ARBA" id="ARBA00004141"/>
    </source>
</evidence>
<dbReference type="Pfam" id="PF03016">
    <property type="entry name" value="Exostosin_GT47"/>
    <property type="match status" value="1"/>
</dbReference>
<dbReference type="eggNOG" id="KOG1021">
    <property type="taxonomic scope" value="Eukaryota"/>
</dbReference>
<feature type="transmembrane region" description="Helical" evidence="8">
    <location>
        <begin position="755"/>
        <end position="772"/>
    </location>
</feature>
<evidence type="ECO:0000259" key="9">
    <source>
        <dbReference type="Pfam" id="PF03016"/>
    </source>
</evidence>
<keyword evidence="5 8" id="KW-1133">Transmembrane helix</keyword>
<evidence type="ECO:0000256" key="2">
    <source>
        <dbReference type="ARBA" id="ARBA00007015"/>
    </source>
</evidence>
<proteinExistence type="inferred from homology"/>
<keyword evidence="11" id="KW-1185">Reference proteome</keyword>
<dbReference type="GeneID" id="20225461"/>
<dbReference type="Proteomes" id="UP000002729">
    <property type="component" value="Unassembled WGS sequence"/>
</dbReference>
<dbReference type="InterPro" id="IPR039309">
    <property type="entry name" value="BT1"/>
</dbReference>
<feature type="compositionally biased region" description="Low complexity" evidence="7">
    <location>
        <begin position="318"/>
        <end position="346"/>
    </location>
</feature>
<feature type="transmembrane region" description="Helical" evidence="8">
    <location>
        <begin position="784"/>
        <end position="808"/>
    </location>
</feature>
<dbReference type="PANTHER" id="PTHR31585:SF5">
    <property type="entry name" value="RNA-BINDING S4 DOMAIN-CONTAINING PROTEIN"/>
    <property type="match status" value="1"/>
</dbReference>
<dbReference type="InParanoid" id="F0YEU3"/>
<evidence type="ECO:0000256" key="6">
    <source>
        <dbReference type="ARBA" id="ARBA00023136"/>
    </source>
</evidence>
<keyword evidence="4 8" id="KW-0812">Transmembrane</keyword>
<feature type="transmembrane region" description="Helical" evidence="8">
    <location>
        <begin position="482"/>
        <end position="504"/>
    </location>
</feature>
<dbReference type="RefSeq" id="XP_009038986.1">
    <property type="nucleotide sequence ID" value="XM_009040738.1"/>
</dbReference>
<feature type="transmembrane region" description="Helical" evidence="8">
    <location>
        <begin position="717"/>
        <end position="735"/>
    </location>
</feature>
<evidence type="ECO:0000256" key="7">
    <source>
        <dbReference type="SAM" id="MobiDB-lite"/>
    </source>
</evidence>
<feature type="transmembrane region" description="Helical" evidence="8">
    <location>
        <begin position="654"/>
        <end position="674"/>
    </location>
</feature>
<evidence type="ECO:0000256" key="5">
    <source>
        <dbReference type="ARBA" id="ARBA00022989"/>
    </source>
</evidence>
<feature type="domain" description="Exostosin GT47" evidence="9">
    <location>
        <begin position="1026"/>
        <end position="1380"/>
    </location>
</feature>
<feature type="region of interest" description="Disordered" evidence="7">
    <location>
        <begin position="389"/>
        <end position="410"/>
    </location>
</feature>
<feature type="transmembrane region" description="Helical" evidence="8">
    <location>
        <begin position="577"/>
        <end position="598"/>
    </location>
</feature>
<feature type="transmembrane region" description="Helical" evidence="8">
    <location>
        <begin position="619"/>
        <end position="642"/>
    </location>
</feature>
<reference evidence="10 11" key="1">
    <citation type="journal article" date="2011" name="Proc. Natl. Acad. Sci. U.S.A.">
        <title>Niche of harmful alga Aureococcus anophagefferens revealed through ecogenomics.</title>
        <authorList>
            <person name="Gobler C.J."/>
            <person name="Berry D.L."/>
            <person name="Dyhrman S.T."/>
            <person name="Wilhelm S.W."/>
            <person name="Salamov A."/>
            <person name="Lobanov A.V."/>
            <person name="Zhang Y."/>
            <person name="Collier J.L."/>
            <person name="Wurch L.L."/>
            <person name="Kustka A.B."/>
            <person name="Dill B.D."/>
            <person name="Shah M."/>
            <person name="VerBerkmoes N.C."/>
            <person name="Kuo A."/>
            <person name="Terry A."/>
            <person name="Pangilinan J."/>
            <person name="Lindquist E.A."/>
            <person name="Lucas S."/>
            <person name="Paulsen I.T."/>
            <person name="Hattenrath-Lehmann T.K."/>
            <person name="Talmage S.C."/>
            <person name="Walker E.A."/>
            <person name="Koch F."/>
            <person name="Burson A.M."/>
            <person name="Marcoval M.A."/>
            <person name="Tang Y.Z."/>
            <person name="Lecleir G.R."/>
            <person name="Coyne K.J."/>
            <person name="Berg G.M."/>
            <person name="Bertrand E.M."/>
            <person name="Saito M.A."/>
            <person name="Gladyshev V.N."/>
            <person name="Grigoriev I.V."/>
        </authorList>
    </citation>
    <scope>NUCLEOTIDE SEQUENCE [LARGE SCALE GENOMIC DNA]</scope>
    <source>
        <strain evidence="11">CCMP 1984</strain>
    </source>
</reference>
<dbReference type="InterPro" id="IPR036259">
    <property type="entry name" value="MFS_trans_sf"/>
</dbReference>
<feature type="transmembrane region" description="Helical" evidence="8">
    <location>
        <begin position="516"/>
        <end position="534"/>
    </location>
</feature>
<feature type="region of interest" description="Disordered" evidence="7">
    <location>
        <begin position="305"/>
        <end position="374"/>
    </location>
</feature>
<accession>F0YEU3</accession>
<dbReference type="SUPFAM" id="SSF103473">
    <property type="entry name" value="MFS general substrate transporter"/>
    <property type="match status" value="1"/>
</dbReference>
<evidence type="ECO:0000313" key="10">
    <source>
        <dbReference type="EMBL" id="EGB06413.1"/>
    </source>
</evidence>
<dbReference type="EMBL" id="GL833135">
    <property type="protein sequence ID" value="EGB06413.1"/>
    <property type="molecule type" value="Genomic_DNA"/>
</dbReference>